<organism evidence="2 3">
    <name type="scientific">Streptomyces galilaeus</name>
    <dbReference type="NCBI Taxonomy" id="33899"/>
    <lineage>
        <taxon>Bacteria</taxon>
        <taxon>Bacillati</taxon>
        <taxon>Actinomycetota</taxon>
        <taxon>Actinomycetes</taxon>
        <taxon>Kitasatosporales</taxon>
        <taxon>Streptomycetaceae</taxon>
        <taxon>Streptomyces</taxon>
    </lineage>
</organism>
<name>A0ABW9IRN4_STRGJ</name>
<evidence type="ECO:0000313" key="3">
    <source>
        <dbReference type="Proteomes" id="UP001631993"/>
    </source>
</evidence>
<keyword evidence="3" id="KW-1185">Reference proteome</keyword>
<accession>A0ABW9IRN4</accession>
<proteinExistence type="predicted"/>
<evidence type="ECO:0000256" key="1">
    <source>
        <dbReference type="SAM" id="MobiDB-lite"/>
    </source>
</evidence>
<dbReference type="EMBL" id="JBJVNE010000014">
    <property type="protein sequence ID" value="MFM9649783.1"/>
    <property type="molecule type" value="Genomic_DNA"/>
</dbReference>
<gene>
    <name evidence="2" type="ORF">ACKI1S_27005</name>
</gene>
<comment type="caution">
    <text evidence="2">The sequence shown here is derived from an EMBL/GenBank/DDBJ whole genome shotgun (WGS) entry which is preliminary data.</text>
</comment>
<evidence type="ECO:0000313" key="2">
    <source>
        <dbReference type="EMBL" id="MFM9649783.1"/>
    </source>
</evidence>
<reference evidence="2 3" key="1">
    <citation type="submission" date="2024-12" db="EMBL/GenBank/DDBJ databases">
        <title>Forecasting of Potato common scab and diversities of Pathogenic streptomyces spp. in china.</title>
        <authorList>
            <person name="Handique U."/>
            <person name="Wu J."/>
        </authorList>
    </citation>
    <scope>NUCLEOTIDE SEQUENCE [LARGE SCALE GENOMIC DNA]</scope>
    <source>
        <strain evidence="2 3">ZRIMU1585</strain>
    </source>
</reference>
<dbReference type="RefSeq" id="WP_369279820.1">
    <property type="nucleotide sequence ID" value="NZ_JBJVMW010000010.1"/>
</dbReference>
<sequence length="51" mass="5696">MKICCRCQEPIRPGEGYDTVVPDSMSAARPADYQHKGPCRPQPRQTAPVPR</sequence>
<protein>
    <submittedName>
        <fullName evidence="2">Uncharacterized protein</fullName>
    </submittedName>
</protein>
<dbReference type="Proteomes" id="UP001631993">
    <property type="component" value="Unassembled WGS sequence"/>
</dbReference>
<feature type="region of interest" description="Disordered" evidence="1">
    <location>
        <begin position="14"/>
        <end position="51"/>
    </location>
</feature>